<feature type="compositionally biased region" description="Low complexity" evidence="1">
    <location>
        <begin position="136"/>
        <end position="160"/>
    </location>
</feature>
<keyword evidence="2" id="KW-0472">Membrane</keyword>
<evidence type="ECO:0000313" key="4">
    <source>
        <dbReference type="Proteomes" id="UP000800092"/>
    </source>
</evidence>
<feature type="region of interest" description="Disordered" evidence="1">
    <location>
        <begin position="43"/>
        <end position="93"/>
    </location>
</feature>
<keyword evidence="2" id="KW-0812">Transmembrane</keyword>
<evidence type="ECO:0000256" key="1">
    <source>
        <dbReference type="SAM" id="MobiDB-lite"/>
    </source>
</evidence>
<feature type="region of interest" description="Disordered" evidence="1">
    <location>
        <begin position="134"/>
        <end position="168"/>
    </location>
</feature>
<proteinExistence type="predicted"/>
<name>A0A6A6H8D1_VIRVR</name>
<organism evidence="3 4">
    <name type="scientific">Viridothelium virens</name>
    <name type="common">Speckled blister lichen</name>
    <name type="synonym">Trypethelium virens</name>
    <dbReference type="NCBI Taxonomy" id="1048519"/>
    <lineage>
        <taxon>Eukaryota</taxon>
        <taxon>Fungi</taxon>
        <taxon>Dikarya</taxon>
        <taxon>Ascomycota</taxon>
        <taxon>Pezizomycotina</taxon>
        <taxon>Dothideomycetes</taxon>
        <taxon>Dothideomycetes incertae sedis</taxon>
        <taxon>Trypetheliales</taxon>
        <taxon>Trypetheliaceae</taxon>
        <taxon>Viridothelium</taxon>
    </lineage>
</organism>
<evidence type="ECO:0000313" key="3">
    <source>
        <dbReference type="EMBL" id="KAF2234139.1"/>
    </source>
</evidence>
<dbReference type="Proteomes" id="UP000800092">
    <property type="component" value="Unassembled WGS sequence"/>
</dbReference>
<feature type="transmembrane region" description="Helical" evidence="2">
    <location>
        <begin position="108"/>
        <end position="130"/>
    </location>
</feature>
<sequence length="383" mass="39707">MAPSSNFESLVFKSSRPKPMGQPPPRRILSSAGKRLSTIMENGNAPQQAAPSRNPFHMKFLAAESPLRKSIDKGSSGSEATSPSSEKEAQKGLAENRHIARRGGWKRLALLLLLLVLTLLALGLGLGLGLTRKTHTSSTATPASDSSSPPAGSSSAVPSTNGVPPSSPSFPQGIYSLETYLTTVQTNCSANPATWTCFPYATYSANAASSLATFNWAIGSSSPSNHSVSAPSNPFAISFSSEPLTLLDAGQATERYALNFTLPKQVSPSSPITSDGGATTCFYNGTVLSAELYTRMNATYPGAGQGQGGAGGAGAGFGGGAGASYTPWPFAVQVQQLATGEQGVPDCYRLVNGAVGERVSVESEEVEEADECSCVYQNFDAST</sequence>
<keyword evidence="2" id="KW-1133">Transmembrane helix</keyword>
<dbReference type="AlphaFoldDB" id="A0A6A6H8D1"/>
<dbReference type="EMBL" id="ML991801">
    <property type="protein sequence ID" value="KAF2234139.1"/>
    <property type="molecule type" value="Genomic_DNA"/>
</dbReference>
<accession>A0A6A6H8D1</accession>
<dbReference type="OrthoDB" id="5296155at2759"/>
<gene>
    <name evidence="3" type="ORF">EV356DRAFT_515800</name>
</gene>
<evidence type="ECO:0000256" key="2">
    <source>
        <dbReference type="SAM" id="Phobius"/>
    </source>
</evidence>
<protein>
    <recommendedName>
        <fullName evidence="5">Tat pathway signal sequence</fullName>
    </recommendedName>
</protein>
<evidence type="ECO:0008006" key="5">
    <source>
        <dbReference type="Google" id="ProtNLM"/>
    </source>
</evidence>
<keyword evidence="4" id="KW-1185">Reference proteome</keyword>
<feature type="compositionally biased region" description="Low complexity" evidence="1">
    <location>
        <begin position="74"/>
        <end position="84"/>
    </location>
</feature>
<feature type="region of interest" description="Disordered" evidence="1">
    <location>
        <begin position="1"/>
        <end position="29"/>
    </location>
</feature>
<reference evidence="3" key="1">
    <citation type="journal article" date="2020" name="Stud. Mycol.">
        <title>101 Dothideomycetes genomes: a test case for predicting lifestyles and emergence of pathogens.</title>
        <authorList>
            <person name="Haridas S."/>
            <person name="Albert R."/>
            <person name="Binder M."/>
            <person name="Bloem J."/>
            <person name="Labutti K."/>
            <person name="Salamov A."/>
            <person name="Andreopoulos B."/>
            <person name="Baker S."/>
            <person name="Barry K."/>
            <person name="Bills G."/>
            <person name="Bluhm B."/>
            <person name="Cannon C."/>
            <person name="Castanera R."/>
            <person name="Culley D."/>
            <person name="Daum C."/>
            <person name="Ezra D."/>
            <person name="Gonzalez J."/>
            <person name="Henrissat B."/>
            <person name="Kuo A."/>
            <person name="Liang C."/>
            <person name="Lipzen A."/>
            <person name="Lutzoni F."/>
            <person name="Magnuson J."/>
            <person name="Mondo S."/>
            <person name="Nolan M."/>
            <person name="Ohm R."/>
            <person name="Pangilinan J."/>
            <person name="Park H.-J."/>
            <person name="Ramirez L."/>
            <person name="Alfaro M."/>
            <person name="Sun H."/>
            <person name="Tritt A."/>
            <person name="Yoshinaga Y."/>
            <person name="Zwiers L.-H."/>
            <person name="Turgeon B."/>
            <person name="Goodwin S."/>
            <person name="Spatafora J."/>
            <person name="Crous P."/>
            <person name="Grigoriev I."/>
        </authorList>
    </citation>
    <scope>NUCLEOTIDE SEQUENCE</scope>
    <source>
        <strain evidence="3">Tuck. ex Michener</strain>
    </source>
</reference>